<organism evidence="2 3">
    <name type="scientific">Brucella pseudogrignonensis</name>
    <dbReference type="NCBI Taxonomy" id="419475"/>
    <lineage>
        <taxon>Bacteria</taxon>
        <taxon>Pseudomonadati</taxon>
        <taxon>Pseudomonadota</taxon>
        <taxon>Alphaproteobacteria</taxon>
        <taxon>Hyphomicrobiales</taxon>
        <taxon>Brucellaceae</taxon>
        <taxon>Brucella/Ochrobactrum group</taxon>
        <taxon>Brucella</taxon>
    </lineage>
</organism>
<comment type="caution">
    <text evidence="2">The sequence shown here is derived from an EMBL/GenBank/DDBJ whole genome shotgun (WGS) entry which is preliminary data.</text>
</comment>
<gene>
    <name evidence="2" type="ORF">J2782_004411</name>
</gene>
<protein>
    <submittedName>
        <fullName evidence="2">EAL domain-containing protein (Putative c-di-GMP-specific phosphodiesterase class I)</fullName>
    </submittedName>
</protein>
<dbReference type="EMBL" id="JAVDQT010000013">
    <property type="protein sequence ID" value="MDR6434658.1"/>
    <property type="molecule type" value="Genomic_DNA"/>
</dbReference>
<evidence type="ECO:0000259" key="1">
    <source>
        <dbReference type="PROSITE" id="PS50883"/>
    </source>
</evidence>
<evidence type="ECO:0000313" key="2">
    <source>
        <dbReference type="EMBL" id="MDR6434658.1"/>
    </source>
</evidence>
<keyword evidence="3" id="KW-1185">Reference proteome</keyword>
<dbReference type="RefSeq" id="WP_310016128.1">
    <property type="nucleotide sequence ID" value="NZ_JAVDQT010000013.1"/>
</dbReference>
<dbReference type="PROSITE" id="PS50883">
    <property type="entry name" value="EAL"/>
    <property type="match status" value="1"/>
</dbReference>
<dbReference type="Gene3D" id="3.20.20.450">
    <property type="entry name" value="EAL domain"/>
    <property type="match status" value="1"/>
</dbReference>
<dbReference type="PANTHER" id="PTHR33121">
    <property type="entry name" value="CYCLIC DI-GMP PHOSPHODIESTERASE PDEF"/>
    <property type="match status" value="1"/>
</dbReference>
<dbReference type="PANTHER" id="PTHR33121:SF70">
    <property type="entry name" value="SIGNALING PROTEIN YKOW"/>
    <property type="match status" value="1"/>
</dbReference>
<evidence type="ECO:0000313" key="3">
    <source>
        <dbReference type="Proteomes" id="UP001184614"/>
    </source>
</evidence>
<dbReference type="Proteomes" id="UP001184614">
    <property type="component" value="Unassembled WGS sequence"/>
</dbReference>
<feature type="domain" description="EAL" evidence="1">
    <location>
        <begin position="6"/>
        <end position="253"/>
    </location>
</feature>
<dbReference type="SUPFAM" id="SSF141868">
    <property type="entry name" value="EAL domain-like"/>
    <property type="match status" value="1"/>
</dbReference>
<dbReference type="SMART" id="SM00052">
    <property type="entry name" value="EAL"/>
    <property type="match status" value="1"/>
</dbReference>
<proteinExistence type="predicted"/>
<name>A0ABU1MFH3_9HYPH</name>
<reference evidence="2 3" key="1">
    <citation type="submission" date="2023-07" db="EMBL/GenBank/DDBJ databases">
        <title>Sorghum-associated microbial communities from plants grown in Nebraska, USA.</title>
        <authorList>
            <person name="Schachtman D."/>
        </authorList>
    </citation>
    <scope>NUCLEOTIDE SEQUENCE [LARGE SCALE GENOMIC DNA]</scope>
    <source>
        <strain evidence="2 3">DS1730</strain>
    </source>
</reference>
<dbReference type="InterPro" id="IPR050706">
    <property type="entry name" value="Cyclic-di-GMP_PDE-like"/>
</dbReference>
<dbReference type="InterPro" id="IPR035919">
    <property type="entry name" value="EAL_sf"/>
</dbReference>
<sequence length="256" mass="28814">MPSSEHLSWENGIIAAIEEQPIAAEIQAVHGINDVDNILYGDVLPLIHNTSSQLIPVEDVKSFLELIGKCPILDLKVIERILDELKNDRFAVLGYNISSDCLVETDPWQKLYSYLIKNEPFIDRLFLQVSETRPLGNAFGLKRKIHQLRRMGVRIGIENFGSGYITPLRLLDLDVDLIKIDPSFVRNHLEKVASLESIIQFATSVAPIVVVNGIETDQQYSLIKELKASHGQGSYFSQPIRFDSVDAYPEKISIKS</sequence>
<accession>A0ABU1MFH3</accession>
<dbReference type="InterPro" id="IPR001633">
    <property type="entry name" value="EAL_dom"/>
</dbReference>
<dbReference type="Pfam" id="PF00563">
    <property type="entry name" value="EAL"/>
    <property type="match status" value="1"/>
</dbReference>